<comment type="similarity">
    <text evidence="7">Belongs to the TRAP transporter small permease family.</text>
</comment>
<evidence type="ECO:0000313" key="9">
    <source>
        <dbReference type="EMBL" id="MBP0440203.1"/>
    </source>
</evidence>
<keyword evidence="10" id="KW-1185">Reference proteome</keyword>
<keyword evidence="4 7" id="KW-0812">Transmembrane</keyword>
<name>A0A8J7R3D8_9HYPH</name>
<dbReference type="RefSeq" id="WP_209336228.1">
    <property type="nucleotide sequence ID" value="NZ_JAGIYY010000006.1"/>
</dbReference>
<reference evidence="9" key="1">
    <citation type="submission" date="2021-03" db="EMBL/GenBank/DDBJ databases">
        <title>Genome sequencing and assembly of Tianweitania sediminis.</title>
        <authorList>
            <person name="Chhetri G."/>
        </authorList>
    </citation>
    <scope>NUCLEOTIDE SEQUENCE</scope>
    <source>
        <strain evidence="9">Z8</strain>
    </source>
</reference>
<gene>
    <name evidence="9" type="ORF">J5Y06_16230</name>
</gene>
<evidence type="ECO:0000256" key="2">
    <source>
        <dbReference type="ARBA" id="ARBA00022448"/>
    </source>
</evidence>
<evidence type="ECO:0000256" key="1">
    <source>
        <dbReference type="ARBA" id="ARBA00004651"/>
    </source>
</evidence>
<evidence type="ECO:0000256" key="7">
    <source>
        <dbReference type="RuleBase" id="RU369079"/>
    </source>
</evidence>
<feature type="transmembrane region" description="Helical" evidence="7">
    <location>
        <begin position="93"/>
        <end position="114"/>
    </location>
</feature>
<dbReference type="GO" id="GO:0022857">
    <property type="term" value="F:transmembrane transporter activity"/>
    <property type="evidence" value="ECO:0007669"/>
    <property type="project" value="UniProtKB-UniRule"/>
</dbReference>
<keyword evidence="5 7" id="KW-1133">Transmembrane helix</keyword>
<dbReference type="InterPro" id="IPR055348">
    <property type="entry name" value="DctQ"/>
</dbReference>
<dbReference type="EMBL" id="JAGIYY010000006">
    <property type="protein sequence ID" value="MBP0440203.1"/>
    <property type="molecule type" value="Genomic_DNA"/>
</dbReference>
<accession>A0A8J7R3D8</accession>
<dbReference type="Pfam" id="PF04290">
    <property type="entry name" value="DctQ"/>
    <property type="match status" value="1"/>
</dbReference>
<comment type="subcellular location">
    <subcellularLocation>
        <location evidence="7">Cell inner membrane</location>
        <topology evidence="7">Multi-pass membrane protein</topology>
    </subcellularLocation>
    <subcellularLocation>
        <location evidence="1">Cell membrane</location>
        <topology evidence="1">Multi-pass membrane protein</topology>
    </subcellularLocation>
</comment>
<protein>
    <recommendedName>
        <fullName evidence="7">TRAP transporter small permease protein</fullName>
    </recommendedName>
</protein>
<sequence>MTAMRFWKSVGVLEWWLAAAGAGSMLFIMMMVTVISVAGRYFLHMDLIPGAYNIVERVIFPLLVFWGLPLAHREGMFPRLETLADTQPPRRRAFLAAFVTLVEVGLYAVFLWYVTKFTWASFASGRTMQIGASYLPLWPVLVPMPLAVALMLLQMGRTLYHYVRAMFGLEEMAAPLGATESGAV</sequence>
<feature type="transmembrane region" description="Helical" evidence="7">
    <location>
        <begin position="12"/>
        <end position="42"/>
    </location>
</feature>
<comment type="caution">
    <text evidence="9">The sequence shown here is derived from an EMBL/GenBank/DDBJ whole genome shotgun (WGS) entry which is preliminary data.</text>
</comment>
<comment type="subunit">
    <text evidence="7">The complex comprises the extracytoplasmic solute receptor protein and the two transmembrane proteins.</text>
</comment>
<evidence type="ECO:0000256" key="4">
    <source>
        <dbReference type="ARBA" id="ARBA00022692"/>
    </source>
</evidence>
<dbReference type="AlphaFoldDB" id="A0A8J7R3D8"/>
<dbReference type="Proteomes" id="UP000666240">
    <property type="component" value="Unassembled WGS sequence"/>
</dbReference>
<keyword evidence="7" id="KW-0997">Cell inner membrane</keyword>
<evidence type="ECO:0000256" key="6">
    <source>
        <dbReference type="ARBA" id="ARBA00023136"/>
    </source>
</evidence>
<proteinExistence type="inferred from homology"/>
<dbReference type="GO" id="GO:0005886">
    <property type="term" value="C:plasma membrane"/>
    <property type="evidence" value="ECO:0007669"/>
    <property type="project" value="UniProtKB-SubCell"/>
</dbReference>
<evidence type="ECO:0000313" key="10">
    <source>
        <dbReference type="Proteomes" id="UP000666240"/>
    </source>
</evidence>
<keyword evidence="2 7" id="KW-0813">Transport</keyword>
<keyword evidence="6 7" id="KW-0472">Membrane</keyword>
<organism evidence="9 10">
    <name type="scientific">Tianweitania sediminis</name>
    <dbReference type="NCBI Taxonomy" id="1502156"/>
    <lineage>
        <taxon>Bacteria</taxon>
        <taxon>Pseudomonadati</taxon>
        <taxon>Pseudomonadota</taxon>
        <taxon>Alphaproteobacteria</taxon>
        <taxon>Hyphomicrobiales</taxon>
        <taxon>Phyllobacteriaceae</taxon>
        <taxon>Tianweitania</taxon>
    </lineage>
</organism>
<evidence type="ECO:0000259" key="8">
    <source>
        <dbReference type="Pfam" id="PF04290"/>
    </source>
</evidence>
<feature type="transmembrane region" description="Helical" evidence="7">
    <location>
        <begin position="54"/>
        <end position="72"/>
    </location>
</feature>
<keyword evidence="3" id="KW-1003">Cell membrane</keyword>
<comment type="function">
    <text evidence="7">Part of the tripartite ATP-independent periplasmic (TRAP) transport system.</text>
</comment>
<feature type="domain" description="Tripartite ATP-independent periplasmic transporters DctQ component" evidence="8">
    <location>
        <begin position="29"/>
        <end position="162"/>
    </location>
</feature>
<feature type="transmembrane region" description="Helical" evidence="7">
    <location>
        <begin position="134"/>
        <end position="153"/>
    </location>
</feature>
<evidence type="ECO:0000256" key="3">
    <source>
        <dbReference type="ARBA" id="ARBA00022475"/>
    </source>
</evidence>
<evidence type="ECO:0000256" key="5">
    <source>
        <dbReference type="ARBA" id="ARBA00022989"/>
    </source>
</evidence>